<dbReference type="InterPro" id="IPR036754">
    <property type="entry name" value="YbaK/aa-tRNA-synt-asso_dom_sf"/>
</dbReference>
<dbReference type="PANTHER" id="PTHR30411:SF1">
    <property type="entry name" value="CYTOPLASMIC PROTEIN"/>
    <property type="match status" value="1"/>
</dbReference>
<dbReference type="Pfam" id="PF04073">
    <property type="entry name" value="tRNA_edit"/>
    <property type="match status" value="1"/>
</dbReference>
<dbReference type="EMBL" id="JAMZFT010000003">
    <property type="protein sequence ID" value="MCP1337536.1"/>
    <property type="molecule type" value="Genomic_DNA"/>
</dbReference>
<dbReference type="AlphaFoldDB" id="A0A9J6PIA0"/>
<feature type="domain" description="YbaK/aminoacyl-tRNA synthetase-associated" evidence="1">
    <location>
        <begin position="27"/>
        <end position="144"/>
    </location>
</feature>
<protein>
    <submittedName>
        <fullName evidence="2">YbaK/EbsC family protein</fullName>
    </submittedName>
</protein>
<comment type="caution">
    <text evidence="2">The sequence shown here is derived from an EMBL/GenBank/DDBJ whole genome shotgun (WGS) entry which is preliminary data.</text>
</comment>
<dbReference type="CDD" id="cd04333">
    <property type="entry name" value="ProX_deacylase"/>
    <property type="match status" value="1"/>
</dbReference>
<dbReference type="SUPFAM" id="SSF55826">
    <property type="entry name" value="YbaK/ProRS associated domain"/>
    <property type="match status" value="1"/>
</dbReference>
<sequence length="154" mass="15894">MSSGPERFAERARALGFEAEVHVLDASTRTAAEAAEACGCAVSQIVKSLVFETGEGALVLLLVSGANQVDAAAFRARTGHDLSRADVKRVRAEAGFAIGGVPPFGHDAPLRTFIDGTLQGIGPLWAAAGAPNAVFPVTFDDLVRVSGGEICKVC</sequence>
<dbReference type="Gene3D" id="3.90.960.10">
    <property type="entry name" value="YbaK/aminoacyl-tRNA synthetase-associated domain"/>
    <property type="match status" value="1"/>
</dbReference>
<organism evidence="2 3">
    <name type="scientific">Futiania mangrovi</name>
    <dbReference type="NCBI Taxonomy" id="2959716"/>
    <lineage>
        <taxon>Bacteria</taxon>
        <taxon>Pseudomonadati</taxon>
        <taxon>Pseudomonadota</taxon>
        <taxon>Alphaproteobacteria</taxon>
        <taxon>Futianiales</taxon>
        <taxon>Futianiaceae</taxon>
        <taxon>Futiania</taxon>
    </lineage>
</organism>
<dbReference type="Proteomes" id="UP001055804">
    <property type="component" value="Unassembled WGS sequence"/>
</dbReference>
<gene>
    <name evidence="2" type="ORF">NJQ99_14020</name>
</gene>
<dbReference type="PANTHER" id="PTHR30411">
    <property type="entry name" value="CYTOPLASMIC PROTEIN"/>
    <property type="match status" value="1"/>
</dbReference>
<evidence type="ECO:0000313" key="3">
    <source>
        <dbReference type="Proteomes" id="UP001055804"/>
    </source>
</evidence>
<dbReference type="GO" id="GO:0002161">
    <property type="term" value="F:aminoacyl-tRNA deacylase activity"/>
    <property type="evidence" value="ECO:0007669"/>
    <property type="project" value="InterPro"/>
</dbReference>
<accession>A0A9J6PIA0</accession>
<dbReference type="RefSeq" id="WP_269333501.1">
    <property type="nucleotide sequence ID" value="NZ_JAMZFT010000003.1"/>
</dbReference>
<keyword evidence="3" id="KW-1185">Reference proteome</keyword>
<reference evidence="2" key="1">
    <citation type="submission" date="2022-06" db="EMBL/GenBank/DDBJ databases">
        <title>Isolation and Genomics of Futiania mangrovii gen. nov., sp. nov., a Rare and Metabolically-versatile member in the Class Alphaproteobacteria.</title>
        <authorList>
            <person name="Liu L."/>
            <person name="Huang W.-C."/>
            <person name="Pan J."/>
            <person name="Li J."/>
            <person name="Huang Y."/>
            <person name="Du H."/>
            <person name="Liu Y."/>
            <person name="Li M."/>
        </authorList>
    </citation>
    <scope>NUCLEOTIDE SEQUENCE</scope>
    <source>
        <strain evidence="2">FT118</strain>
    </source>
</reference>
<dbReference type="InterPro" id="IPR007214">
    <property type="entry name" value="YbaK/aa-tRNA-synth-assoc-dom"/>
</dbReference>
<proteinExistence type="predicted"/>
<evidence type="ECO:0000313" key="2">
    <source>
        <dbReference type="EMBL" id="MCP1337536.1"/>
    </source>
</evidence>
<evidence type="ECO:0000259" key="1">
    <source>
        <dbReference type="Pfam" id="PF04073"/>
    </source>
</evidence>
<name>A0A9J6PIA0_9PROT</name>